<name>A0A5C4T7U5_9BACL</name>
<feature type="transmembrane region" description="Helical" evidence="2">
    <location>
        <begin position="125"/>
        <end position="147"/>
    </location>
</feature>
<dbReference type="OrthoDB" id="2617149at2"/>
<dbReference type="EMBL" id="VDCQ01000029">
    <property type="protein sequence ID" value="TNJ64457.1"/>
    <property type="molecule type" value="Genomic_DNA"/>
</dbReference>
<feature type="transmembrane region" description="Helical" evidence="2">
    <location>
        <begin position="96"/>
        <end position="119"/>
    </location>
</feature>
<keyword evidence="2" id="KW-0472">Membrane</keyword>
<keyword evidence="4" id="KW-1185">Reference proteome</keyword>
<evidence type="ECO:0000256" key="1">
    <source>
        <dbReference type="SAM" id="MobiDB-lite"/>
    </source>
</evidence>
<comment type="caution">
    <text evidence="3">The sequence shown here is derived from an EMBL/GenBank/DDBJ whole genome shotgun (WGS) entry which is preliminary data.</text>
</comment>
<gene>
    <name evidence="3" type="ORF">FE784_20255</name>
</gene>
<evidence type="ECO:0000313" key="3">
    <source>
        <dbReference type="EMBL" id="TNJ64457.1"/>
    </source>
</evidence>
<feature type="transmembrane region" description="Helical" evidence="2">
    <location>
        <begin position="29"/>
        <end position="50"/>
    </location>
</feature>
<evidence type="ECO:0000313" key="4">
    <source>
        <dbReference type="Proteomes" id="UP000307943"/>
    </source>
</evidence>
<keyword evidence="2" id="KW-1133">Transmembrane helix</keyword>
<dbReference type="AlphaFoldDB" id="A0A5C4T7U5"/>
<keyword evidence="2" id="KW-0812">Transmembrane</keyword>
<organism evidence="3 4">
    <name type="scientific">Paenibacillus hemerocallicola</name>
    <dbReference type="NCBI Taxonomy" id="1172614"/>
    <lineage>
        <taxon>Bacteria</taxon>
        <taxon>Bacillati</taxon>
        <taxon>Bacillota</taxon>
        <taxon>Bacilli</taxon>
        <taxon>Bacillales</taxon>
        <taxon>Paenibacillaceae</taxon>
        <taxon>Paenibacillus</taxon>
    </lineage>
</organism>
<protein>
    <submittedName>
        <fullName evidence="3">Uncharacterized protein</fullName>
    </submittedName>
</protein>
<sequence length="171" mass="18315">MPEPVVQGGLSRRNRTPVKTKLPESTRRIPAQGDVILIFIALSYVLLGILKARETVVVEPAVIASFSLAGMFFALSDLAKIGIRWTGRLIGSICLALYYAFLLASALCLIVVPLSYGSIGWLGSIIIPLGDISTFAGMGVIIGIIVINNIWRRSKPTDPAKIGTAGETYEA</sequence>
<accession>A0A5C4T7U5</accession>
<proteinExistence type="predicted"/>
<reference evidence="3 4" key="1">
    <citation type="submission" date="2019-05" db="EMBL/GenBank/DDBJ databases">
        <title>We sequenced the genome of Paenibacillus hemerocallicola KCTC 33185 for further insight into its adaptation and study the phylogeny of Paenibacillus.</title>
        <authorList>
            <person name="Narsing Rao M.P."/>
        </authorList>
    </citation>
    <scope>NUCLEOTIDE SEQUENCE [LARGE SCALE GENOMIC DNA]</scope>
    <source>
        <strain evidence="3 4">KCTC 33185</strain>
    </source>
</reference>
<feature type="transmembrane region" description="Helical" evidence="2">
    <location>
        <begin position="56"/>
        <end position="75"/>
    </location>
</feature>
<feature type="region of interest" description="Disordered" evidence="1">
    <location>
        <begin position="1"/>
        <end position="23"/>
    </location>
</feature>
<dbReference type="RefSeq" id="WP_139604050.1">
    <property type="nucleotide sequence ID" value="NZ_VDCQ01000029.1"/>
</dbReference>
<evidence type="ECO:0000256" key="2">
    <source>
        <dbReference type="SAM" id="Phobius"/>
    </source>
</evidence>
<dbReference type="Proteomes" id="UP000307943">
    <property type="component" value="Unassembled WGS sequence"/>
</dbReference>